<evidence type="ECO:0000313" key="3">
    <source>
        <dbReference type="Proteomes" id="UP000266841"/>
    </source>
</evidence>
<feature type="non-terminal residue" evidence="2">
    <location>
        <position position="319"/>
    </location>
</feature>
<accession>K0R630</accession>
<feature type="region of interest" description="Disordered" evidence="1">
    <location>
        <begin position="265"/>
        <end position="319"/>
    </location>
</feature>
<dbReference type="AlphaFoldDB" id="K0R630"/>
<reference evidence="2 3" key="1">
    <citation type="journal article" date="2012" name="Genome Biol.">
        <title>Genome and low-iron response of an oceanic diatom adapted to chronic iron limitation.</title>
        <authorList>
            <person name="Lommer M."/>
            <person name="Specht M."/>
            <person name="Roy A.S."/>
            <person name="Kraemer L."/>
            <person name="Andreson R."/>
            <person name="Gutowska M.A."/>
            <person name="Wolf J."/>
            <person name="Bergner S.V."/>
            <person name="Schilhabel M.B."/>
            <person name="Klostermeier U.C."/>
            <person name="Beiko R.G."/>
            <person name="Rosenstiel P."/>
            <person name="Hippler M."/>
            <person name="Laroche J."/>
        </authorList>
    </citation>
    <scope>NUCLEOTIDE SEQUENCE [LARGE SCALE GENOMIC DNA]</scope>
    <source>
        <strain evidence="2 3">CCMP1005</strain>
    </source>
</reference>
<sequence>MKPKDELLDVIRGLRSEQMRAREAAGTSGSGEPKANVLDEIRSNFTPKAEIPSAVPKLPTEYIHRHRLMKQVVNCLLDRAGGPVRRQGGPAQLSRDSLALDSPAGEGYAPQGKNCAAYASAPDLCSKIRQRGQLETYISFMSFPEQSHPATSPPFRVARRLWAEPTRPVCRICTKSSFLESTRRALQVTLNRRIQGSTSDSQSTYSRTRLRRTAPLVLRTRSAAGSPHRPVSPGVNPGPGGLAEERMTLHVDSAASRPSLTVFPRQADCAARPPDSLCRPRRVPMKPGATGPPGGEGHPAGPRGSATGGIDDATTNSRS</sequence>
<protein>
    <submittedName>
        <fullName evidence="2">Uncharacterized protein</fullName>
    </submittedName>
</protein>
<name>K0R630_THAOC</name>
<evidence type="ECO:0000313" key="2">
    <source>
        <dbReference type="EMBL" id="EJK48758.1"/>
    </source>
</evidence>
<gene>
    <name evidence="2" type="ORF">THAOC_32416</name>
</gene>
<organism evidence="2 3">
    <name type="scientific">Thalassiosira oceanica</name>
    <name type="common">Marine diatom</name>
    <dbReference type="NCBI Taxonomy" id="159749"/>
    <lineage>
        <taxon>Eukaryota</taxon>
        <taxon>Sar</taxon>
        <taxon>Stramenopiles</taxon>
        <taxon>Ochrophyta</taxon>
        <taxon>Bacillariophyta</taxon>
        <taxon>Coscinodiscophyceae</taxon>
        <taxon>Thalassiosirophycidae</taxon>
        <taxon>Thalassiosirales</taxon>
        <taxon>Thalassiosiraceae</taxon>
        <taxon>Thalassiosira</taxon>
    </lineage>
</organism>
<feature type="region of interest" description="Disordered" evidence="1">
    <location>
        <begin position="221"/>
        <end position="241"/>
    </location>
</feature>
<dbReference type="Proteomes" id="UP000266841">
    <property type="component" value="Unassembled WGS sequence"/>
</dbReference>
<comment type="caution">
    <text evidence="2">The sequence shown here is derived from an EMBL/GenBank/DDBJ whole genome shotgun (WGS) entry which is preliminary data.</text>
</comment>
<dbReference type="EMBL" id="AGNL01045457">
    <property type="protein sequence ID" value="EJK48758.1"/>
    <property type="molecule type" value="Genomic_DNA"/>
</dbReference>
<proteinExistence type="predicted"/>
<keyword evidence="3" id="KW-1185">Reference proteome</keyword>
<evidence type="ECO:0000256" key="1">
    <source>
        <dbReference type="SAM" id="MobiDB-lite"/>
    </source>
</evidence>